<name>A0A7X1MDS7_9ACTN</name>
<evidence type="ECO:0000259" key="5">
    <source>
        <dbReference type="Pfam" id="PF00933"/>
    </source>
</evidence>
<dbReference type="InterPro" id="IPR036881">
    <property type="entry name" value="Glyco_hydro_3_C_sf"/>
</dbReference>
<feature type="non-terminal residue" evidence="7">
    <location>
        <position position="539"/>
    </location>
</feature>
<comment type="similarity">
    <text evidence="1">Belongs to the glycosyl hydrolase 3 family.</text>
</comment>
<gene>
    <name evidence="7" type="ORF">H4N64_38295</name>
</gene>
<dbReference type="Gene3D" id="2.60.120.380">
    <property type="match status" value="1"/>
</dbReference>
<dbReference type="RefSeq" id="WP_186287222.1">
    <property type="nucleotide sequence ID" value="NZ_JACMSF010000071.1"/>
</dbReference>
<evidence type="ECO:0000256" key="2">
    <source>
        <dbReference type="ARBA" id="ARBA00022729"/>
    </source>
</evidence>
<dbReference type="GO" id="GO:0031222">
    <property type="term" value="P:arabinan catabolic process"/>
    <property type="evidence" value="ECO:0007669"/>
    <property type="project" value="TreeGrafter"/>
</dbReference>
<reference evidence="7 8" key="1">
    <citation type="submission" date="2020-08" db="EMBL/GenBank/DDBJ databases">
        <title>Streptomyces sp. PSKA01 genome sequencing and assembly.</title>
        <authorList>
            <person name="Mandal S."/>
            <person name="Maiti P.K."/>
            <person name="Das P."/>
        </authorList>
    </citation>
    <scope>NUCLEOTIDE SEQUENCE [LARGE SCALE GENOMIC DNA]</scope>
    <source>
        <strain evidence="7 8">PSKA01</strain>
    </source>
</reference>
<evidence type="ECO:0000256" key="4">
    <source>
        <dbReference type="SAM" id="SignalP"/>
    </source>
</evidence>
<dbReference type="Pfam" id="PF00933">
    <property type="entry name" value="Glyco_hydro_3"/>
    <property type="match status" value="1"/>
</dbReference>
<dbReference type="GO" id="GO:0009044">
    <property type="term" value="F:xylan 1,4-beta-xylosidase activity"/>
    <property type="evidence" value="ECO:0007669"/>
    <property type="project" value="InterPro"/>
</dbReference>
<protein>
    <submittedName>
        <fullName evidence="7">Glycoside hydrolase family 3 C-terminal domain-containing protein</fullName>
    </submittedName>
</protein>
<keyword evidence="3 7" id="KW-0378">Hydrolase</keyword>
<feature type="domain" description="Glycoside hydrolase family 3 C-terminal" evidence="6">
    <location>
        <begin position="377"/>
        <end position="444"/>
    </location>
</feature>
<dbReference type="Proteomes" id="UP000584670">
    <property type="component" value="Unassembled WGS sequence"/>
</dbReference>
<dbReference type="InterPro" id="IPR017853">
    <property type="entry name" value="GH"/>
</dbReference>
<proteinExistence type="inferred from homology"/>
<feature type="signal peptide" evidence="4">
    <location>
        <begin position="1"/>
        <end position="23"/>
    </location>
</feature>
<dbReference type="CDD" id="cd23343">
    <property type="entry name" value="beta-trefoil_FSCN_BglX-like"/>
    <property type="match status" value="1"/>
</dbReference>
<sequence length="539" mass="57807">MKGTRHRSALVVALALLAGTVAAVPTTAAEEPAFRDPSLPVSERVEDLLGRLTLDEKVSLLHQYQPAIPRLGIQSFRTGTEALHGVAWLGEATVFPQAIGLASTWDAELMERVGSAVGDEARGFQQERPAGWSLNLWAPVVNLLRDPRWGRNEEGYSEDPELTGALSTAYGEGLTGGDPDHLKTAPTLKHYLANNNEWHRTTTSSDLRPRVAKEYDEAAFRPAIEADAATGVMSSYNLVNGRPATVNPDLDDVVRKWSSYDLLNVTDAFAPGNIPGDQKYYPTLAEGDAAALKAGIDSFTDNNADSSVTTGAVKSALEQGLLEESDIEEAAGHILSVRVRLGEFDPGGGKYGSIDKSVINSPAHRKLAREAAAEGAVLLKNDSALPLKKSENDVAVVGPLADTLYTDWYSGTLPYAVTPAEGIAAKLGTSVSSSEGVDRIALRNTETGKYVTAGTDADGEPLKETTASGAATQFDVFDWGAGIVTLRSAANGKYVGYNWSSFVNDQTQPNGWFVQQQFVPELQDDGTYLLRYAGYETRE</sequence>
<dbReference type="GO" id="GO:0045493">
    <property type="term" value="P:xylan catabolic process"/>
    <property type="evidence" value="ECO:0007669"/>
    <property type="project" value="InterPro"/>
</dbReference>
<dbReference type="InterPro" id="IPR002772">
    <property type="entry name" value="Glyco_hydro_3_C"/>
</dbReference>
<feature type="domain" description="Glycoside hydrolase family 3 N-terminal" evidence="5">
    <location>
        <begin position="79"/>
        <end position="337"/>
    </location>
</feature>
<dbReference type="Gene3D" id="3.40.50.1700">
    <property type="entry name" value="Glycoside hydrolase family 3 C-terminal domain"/>
    <property type="match status" value="1"/>
</dbReference>
<organism evidence="7 8">
    <name type="scientific">Streptomyces cupreus</name>
    <dbReference type="NCBI Taxonomy" id="2759956"/>
    <lineage>
        <taxon>Bacteria</taxon>
        <taxon>Bacillati</taxon>
        <taxon>Actinomycetota</taxon>
        <taxon>Actinomycetes</taxon>
        <taxon>Kitasatosporales</taxon>
        <taxon>Streptomycetaceae</taxon>
        <taxon>Streptomyces</taxon>
    </lineage>
</organism>
<dbReference type="InterPro" id="IPR001764">
    <property type="entry name" value="Glyco_hydro_3_N"/>
</dbReference>
<dbReference type="InterPro" id="IPR008999">
    <property type="entry name" value="Actin-crosslinking"/>
</dbReference>
<dbReference type="PANTHER" id="PTHR42721">
    <property type="entry name" value="SUGAR HYDROLASE-RELATED"/>
    <property type="match status" value="1"/>
</dbReference>
<dbReference type="InterPro" id="IPR044993">
    <property type="entry name" value="BXL"/>
</dbReference>
<dbReference type="AlphaFoldDB" id="A0A7X1MDS7"/>
<comment type="caution">
    <text evidence="7">The sequence shown here is derived from an EMBL/GenBank/DDBJ whole genome shotgun (WGS) entry which is preliminary data.</text>
</comment>
<evidence type="ECO:0000256" key="1">
    <source>
        <dbReference type="ARBA" id="ARBA00005336"/>
    </source>
</evidence>
<dbReference type="PRINTS" id="PR00133">
    <property type="entry name" value="GLHYDRLASE3"/>
</dbReference>
<dbReference type="PANTHER" id="PTHR42721:SF3">
    <property type="entry name" value="BETA-D-XYLOSIDASE 5-RELATED"/>
    <property type="match status" value="1"/>
</dbReference>
<evidence type="ECO:0000259" key="6">
    <source>
        <dbReference type="Pfam" id="PF01915"/>
    </source>
</evidence>
<dbReference type="SUPFAM" id="SSF51445">
    <property type="entry name" value="(Trans)glycosidases"/>
    <property type="match status" value="1"/>
</dbReference>
<dbReference type="Gene3D" id="3.20.20.300">
    <property type="entry name" value="Glycoside hydrolase, family 3, N-terminal domain"/>
    <property type="match status" value="1"/>
</dbReference>
<keyword evidence="2 4" id="KW-0732">Signal</keyword>
<feature type="chain" id="PRO_5039379274" evidence="4">
    <location>
        <begin position="24"/>
        <end position="539"/>
    </location>
</feature>
<dbReference type="SUPFAM" id="SSF50405">
    <property type="entry name" value="Actin-crosslinking proteins"/>
    <property type="match status" value="1"/>
</dbReference>
<dbReference type="InterPro" id="IPR036962">
    <property type="entry name" value="Glyco_hydro_3_N_sf"/>
</dbReference>
<evidence type="ECO:0000313" key="7">
    <source>
        <dbReference type="EMBL" id="MBC2907268.1"/>
    </source>
</evidence>
<evidence type="ECO:0000256" key="3">
    <source>
        <dbReference type="ARBA" id="ARBA00022801"/>
    </source>
</evidence>
<accession>A0A7X1MDS7</accession>
<dbReference type="Pfam" id="PF01915">
    <property type="entry name" value="Glyco_hydro_3_C"/>
    <property type="match status" value="1"/>
</dbReference>
<evidence type="ECO:0000313" key="8">
    <source>
        <dbReference type="Proteomes" id="UP000584670"/>
    </source>
</evidence>
<dbReference type="EMBL" id="JACMSF010000071">
    <property type="protein sequence ID" value="MBC2907268.1"/>
    <property type="molecule type" value="Genomic_DNA"/>
</dbReference>
<keyword evidence="8" id="KW-1185">Reference proteome</keyword>
<dbReference type="GO" id="GO:0046556">
    <property type="term" value="F:alpha-L-arabinofuranosidase activity"/>
    <property type="evidence" value="ECO:0007669"/>
    <property type="project" value="TreeGrafter"/>
</dbReference>
<dbReference type="SUPFAM" id="SSF52279">
    <property type="entry name" value="Beta-D-glucan exohydrolase, C-terminal domain"/>
    <property type="match status" value="1"/>
</dbReference>